<evidence type="ECO:0000256" key="2">
    <source>
        <dbReference type="ARBA" id="ARBA00022448"/>
    </source>
</evidence>
<feature type="transmembrane region" description="Helical" evidence="8">
    <location>
        <begin position="162"/>
        <end position="180"/>
    </location>
</feature>
<evidence type="ECO:0008006" key="11">
    <source>
        <dbReference type="Google" id="ProtNLM"/>
    </source>
</evidence>
<dbReference type="EMBL" id="WNWS01000174">
    <property type="protein sequence ID" value="KAE9976445.1"/>
    <property type="molecule type" value="Genomic_DNA"/>
</dbReference>
<feature type="transmembrane region" description="Helical" evidence="8">
    <location>
        <begin position="192"/>
        <end position="216"/>
    </location>
</feature>
<name>A0A8H3UU89_VENIN</name>
<keyword evidence="3" id="KW-1003">Cell membrane</keyword>
<comment type="caution">
    <text evidence="9">The sequence shown here is derived from an EMBL/GenBank/DDBJ whole genome shotgun (WGS) entry which is preliminary data.</text>
</comment>
<dbReference type="PANTHER" id="PTHR30574">
    <property type="entry name" value="INNER MEMBRANE PROTEIN YEDE"/>
    <property type="match status" value="1"/>
</dbReference>
<feature type="transmembrane region" description="Helical" evidence="8">
    <location>
        <begin position="304"/>
        <end position="328"/>
    </location>
</feature>
<evidence type="ECO:0000313" key="9">
    <source>
        <dbReference type="EMBL" id="KAE9976445.1"/>
    </source>
</evidence>
<evidence type="ECO:0000256" key="5">
    <source>
        <dbReference type="ARBA" id="ARBA00022692"/>
    </source>
</evidence>
<evidence type="ECO:0000256" key="6">
    <source>
        <dbReference type="ARBA" id="ARBA00022989"/>
    </source>
</evidence>
<dbReference type="AlphaFoldDB" id="A0A8H3UU89"/>
<dbReference type="Pfam" id="PF04143">
    <property type="entry name" value="Sulf_transp"/>
    <property type="match status" value="1"/>
</dbReference>
<keyword evidence="4" id="KW-0997">Cell inner membrane</keyword>
<feature type="transmembrane region" description="Helical" evidence="8">
    <location>
        <begin position="39"/>
        <end position="58"/>
    </location>
</feature>
<dbReference type="PANTHER" id="PTHR30574:SF1">
    <property type="entry name" value="SULPHUR TRANSPORT DOMAIN-CONTAINING PROTEIN"/>
    <property type="match status" value="1"/>
</dbReference>
<evidence type="ECO:0000256" key="8">
    <source>
        <dbReference type="SAM" id="Phobius"/>
    </source>
</evidence>
<protein>
    <recommendedName>
        <fullName evidence="11">Sulphur transport domain-containing protein</fullName>
    </recommendedName>
</protein>
<evidence type="ECO:0000256" key="4">
    <source>
        <dbReference type="ARBA" id="ARBA00022519"/>
    </source>
</evidence>
<gene>
    <name evidence="9" type="ORF">EG328_002627</name>
</gene>
<dbReference type="Proteomes" id="UP000447873">
    <property type="component" value="Unassembled WGS sequence"/>
</dbReference>
<keyword evidence="2" id="KW-0813">Transport</keyword>
<reference evidence="9 10" key="1">
    <citation type="submission" date="2018-12" db="EMBL/GenBank/DDBJ databases">
        <title>Venturia inaequalis Genome Resource.</title>
        <authorList>
            <person name="Lichtner F.J."/>
        </authorList>
    </citation>
    <scope>NUCLEOTIDE SEQUENCE [LARGE SCALE GENOMIC DNA]</scope>
    <source>
        <strain evidence="9 10">120213</strain>
    </source>
</reference>
<sequence length="329" mass="33258">MSSTLAIAASGAVFGGALLAAGVTAPSVVIGQMQLADLHMLKVFVVGSASSALVLKVLQRAGYTLKARQPTNLGWLGPYDGNIIGGLLIGIGMTLTGSCPGTVFAQLGSGIPNSSLILLGGILGGTIYTATSKNLKTKAATEAEPATSLTISQKTGWDANTTLLLFEAICAATVILADILSPHVGETRLNPLFGGILIGLSQLTSVLLTNSTLGISSSYEEAGKHIWKIIKPSNEHISNNSIIFAFGTVLGSFVLSKVLPGLVRVQGVDVVVSPVRAVMGGAVMAFGSRLGMGCTSGHGISGMALLGVSSFVSVVSMFGSGMGVAALIG</sequence>
<evidence type="ECO:0000256" key="1">
    <source>
        <dbReference type="ARBA" id="ARBA00004429"/>
    </source>
</evidence>
<evidence type="ECO:0000256" key="7">
    <source>
        <dbReference type="ARBA" id="ARBA00023136"/>
    </source>
</evidence>
<keyword evidence="6 8" id="KW-1133">Transmembrane helix</keyword>
<comment type="subcellular location">
    <subcellularLocation>
        <location evidence="1">Cell inner membrane</location>
        <topology evidence="1">Multi-pass membrane protein</topology>
    </subcellularLocation>
</comment>
<feature type="transmembrane region" description="Helical" evidence="8">
    <location>
        <begin position="237"/>
        <end position="255"/>
    </location>
</feature>
<evidence type="ECO:0000313" key="10">
    <source>
        <dbReference type="Proteomes" id="UP000447873"/>
    </source>
</evidence>
<keyword evidence="7 8" id="KW-0472">Membrane</keyword>
<proteinExistence type="predicted"/>
<keyword evidence="5 8" id="KW-0812">Transmembrane</keyword>
<dbReference type="GO" id="GO:0005886">
    <property type="term" value="C:plasma membrane"/>
    <property type="evidence" value="ECO:0007669"/>
    <property type="project" value="UniProtKB-SubCell"/>
</dbReference>
<evidence type="ECO:0000256" key="3">
    <source>
        <dbReference type="ARBA" id="ARBA00022475"/>
    </source>
</evidence>
<organism evidence="9 10">
    <name type="scientific">Venturia inaequalis</name>
    <name type="common">Apple scab fungus</name>
    <dbReference type="NCBI Taxonomy" id="5025"/>
    <lineage>
        <taxon>Eukaryota</taxon>
        <taxon>Fungi</taxon>
        <taxon>Dikarya</taxon>
        <taxon>Ascomycota</taxon>
        <taxon>Pezizomycotina</taxon>
        <taxon>Dothideomycetes</taxon>
        <taxon>Pleosporomycetidae</taxon>
        <taxon>Venturiales</taxon>
        <taxon>Venturiaceae</taxon>
        <taxon>Venturia</taxon>
    </lineage>
</organism>
<feature type="transmembrane region" description="Helical" evidence="8">
    <location>
        <begin position="79"/>
        <end position="105"/>
    </location>
</feature>
<dbReference type="InterPro" id="IPR007272">
    <property type="entry name" value="Sulf_transp_TsuA/YedE"/>
</dbReference>
<feature type="transmembrane region" description="Helical" evidence="8">
    <location>
        <begin position="111"/>
        <end position="130"/>
    </location>
</feature>
<feature type="transmembrane region" description="Helical" evidence="8">
    <location>
        <begin position="275"/>
        <end position="292"/>
    </location>
</feature>
<accession>A0A8H3UU89</accession>